<evidence type="ECO:0000313" key="4">
    <source>
        <dbReference type="EMBL" id="HIW80630.1"/>
    </source>
</evidence>
<protein>
    <submittedName>
        <fullName evidence="4">Alpha/beta fold hydrolase</fullName>
    </submittedName>
</protein>
<evidence type="ECO:0000256" key="2">
    <source>
        <dbReference type="ARBA" id="ARBA00022801"/>
    </source>
</evidence>
<feature type="domain" description="AB hydrolase-1" evidence="3">
    <location>
        <begin position="39"/>
        <end position="303"/>
    </location>
</feature>
<dbReference type="InterPro" id="IPR000073">
    <property type="entry name" value="AB_hydrolase_1"/>
</dbReference>
<evidence type="ECO:0000256" key="1">
    <source>
        <dbReference type="ARBA" id="ARBA00010088"/>
    </source>
</evidence>
<organism evidence="4 5">
    <name type="scientific">Candidatus Acetatifactor stercoripullorum</name>
    <dbReference type="NCBI Taxonomy" id="2838414"/>
    <lineage>
        <taxon>Bacteria</taxon>
        <taxon>Bacillati</taxon>
        <taxon>Bacillota</taxon>
        <taxon>Clostridia</taxon>
        <taxon>Lachnospirales</taxon>
        <taxon>Lachnospiraceae</taxon>
        <taxon>Acetatifactor</taxon>
    </lineage>
</organism>
<dbReference type="InterPro" id="IPR029058">
    <property type="entry name" value="AB_hydrolase_fold"/>
</dbReference>
<gene>
    <name evidence="4" type="ORF">H9742_03735</name>
</gene>
<evidence type="ECO:0000313" key="5">
    <source>
        <dbReference type="Proteomes" id="UP000824265"/>
    </source>
</evidence>
<dbReference type="PRINTS" id="PR00793">
    <property type="entry name" value="PROAMNOPTASE"/>
</dbReference>
<reference evidence="4" key="1">
    <citation type="journal article" date="2021" name="PeerJ">
        <title>Extensive microbial diversity within the chicken gut microbiome revealed by metagenomics and culture.</title>
        <authorList>
            <person name="Gilroy R."/>
            <person name="Ravi A."/>
            <person name="Getino M."/>
            <person name="Pursley I."/>
            <person name="Horton D.L."/>
            <person name="Alikhan N.F."/>
            <person name="Baker D."/>
            <person name="Gharbi K."/>
            <person name="Hall N."/>
            <person name="Watson M."/>
            <person name="Adriaenssens E.M."/>
            <person name="Foster-Nyarko E."/>
            <person name="Jarju S."/>
            <person name="Secka A."/>
            <person name="Antonio M."/>
            <person name="Oren A."/>
            <person name="Chaudhuri R.R."/>
            <person name="La Ragione R."/>
            <person name="Hildebrand F."/>
            <person name="Pallen M.J."/>
        </authorList>
    </citation>
    <scope>NUCLEOTIDE SEQUENCE</scope>
    <source>
        <strain evidence="4">CHK195-6426</strain>
    </source>
</reference>
<dbReference type="Proteomes" id="UP000824265">
    <property type="component" value="Unassembled WGS sequence"/>
</dbReference>
<accession>A0A9D1R4C2</accession>
<dbReference type="GO" id="GO:0004177">
    <property type="term" value="F:aminopeptidase activity"/>
    <property type="evidence" value="ECO:0007669"/>
    <property type="project" value="UniProtKB-EC"/>
</dbReference>
<dbReference type="GO" id="GO:0006508">
    <property type="term" value="P:proteolysis"/>
    <property type="evidence" value="ECO:0007669"/>
    <property type="project" value="InterPro"/>
</dbReference>
<dbReference type="AlphaFoldDB" id="A0A9D1R4C2"/>
<evidence type="ECO:0000259" key="3">
    <source>
        <dbReference type="Pfam" id="PF00561"/>
    </source>
</evidence>
<dbReference type="SUPFAM" id="SSF53474">
    <property type="entry name" value="alpha/beta-Hydrolases"/>
    <property type="match status" value="1"/>
</dbReference>
<keyword evidence="2 4" id="KW-0378">Hydrolase</keyword>
<dbReference type="Pfam" id="PF00561">
    <property type="entry name" value="Abhydrolase_1"/>
    <property type="match status" value="1"/>
</dbReference>
<sequence>MDKKRKSIIAGNAVSRIYDWPLGGYKQKVLVEGKKDNLPIVITLHGGPGTPIPFSVGCRGLFPEFTDRFIMVYWDQLGCGVNNCVIDDNFTIDSFVQMTIDLVREIKKRYPGQKVYIFAMSWGSILSAKILEADSHMVDGVVVWGQIIKDVFFNEEVINTLENSRIPRKNLEAIKGIRKESVSPKEFQMLAAGIRKYTSGYQNKAGKKAAAGKIIKGLFTSPDYKIKDFKAIMINGYQKNQSLWKEIIYLDLSKLLSGVQIPYIILQGDTDIVTSAAEASRLAETADNDNLKCEIVKNSGHLPGREGMDRVFEKLCLFEQ</sequence>
<comment type="similarity">
    <text evidence="1">Belongs to the peptidase S33 family.</text>
</comment>
<proteinExistence type="inferred from homology"/>
<dbReference type="InterPro" id="IPR002410">
    <property type="entry name" value="Peptidase_S33"/>
</dbReference>
<comment type="caution">
    <text evidence="4">The sequence shown here is derived from an EMBL/GenBank/DDBJ whole genome shotgun (WGS) entry which is preliminary data.</text>
</comment>
<name>A0A9D1R4C2_9FIRM</name>
<dbReference type="Gene3D" id="3.40.50.1820">
    <property type="entry name" value="alpha/beta hydrolase"/>
    <property type="match status" value="1"/>
</dbReference>
<dbReference type="EMBL" id="DXGH01000020">
    <property type="protein sequence ID" value="HIW80630.1"/>
    <property type="molecule type" value="Genomic_DNA"/>
</dbReference>
<reference evidence="4" key="2">
    <citation type="submission" date="2021-04" db="EMBL/GenBank/DDBJ databases">
        <authorList>
            <person name="Gilroy R."/>
        </authorList>
    </citation>
    <scope>NUCLEOTIDE SEQUENCE</scope>
    <source>
        <strain evidence="4">CHK195-6426</strain>
    </source>
</reference>